<feature type="region of interest" description="Disordered" evidence="1">
    <location>
        <begin position="1"/>
        <end position="39"/>
    </location>
</feature>
<protein>
    <submittedName>
        <fullName evidence="2">DUF4192 family protein</fullName>
    </submittedName>
</protein>
<dbReference type="Proteomes" id="UP001422074">
    <property type="component" value="Unassembled WGS sequence"/>
</dbReference>
<sequence>MDENQTPPIRPLMAPQGHAPGHAAGAASGEADPPHPEPLVIRDAEDVLGYIPHALGEWPCESLVAVTLCGGTLGATLRVDLPGPAAPGSTGPVPAFPESATAVSAASGSAVPRPHGADPRAAGLAQLARAVGEYVAGDRSVDAVVLAVYTDAPWPEPGRPPHADVVAAVEARLVRAGIPILDAWTVGSDHWRTSRCVDARCCPWPGKPTEALRTGRIGAEMVYRGSSYGAYTVPEARAGRIPPAAASAELDRYRDDPEAWWDPLAFTAAIAAWDEVLDGRVPAAGYRLRLLSLTLVRPALRDAVIVTAAAGAGLAWRGSRATAPLRMGPRPEVPPVLPGGADPATVLAAMDRWRGEAAQRTPIDPTGRDAGGPAGAGGGTPAEGVPARAEAVGNGGHPGAAQETTTTEYGLVLVGATGIAPDWERIGRLEHVCALLAQSEEPEVRAPALTLLAWVHWARGRGGRSLRCLERALMADPDYRLARLLKRLVEAGELSGWARSRETAWRRSAAA</sequence>
<evidence type="ECO:0000313" key="3">
    <source>
        <dbReference type="Proteomes" id="UP001422074"/>
    </source>
</evidence>
<evidence type="ECO:0000313" key="2">
    <source>
        <dbReference type="EMBL" id="MEN2745649.1"/>
    </source>
</evidence>
<feature type="compositionally biased region" description="Low complexity" evidence="1">
    <location>
        <begin position="14"/>
        <end position="31"/>
    </location>
</feature>
<dbReference type="InterPro" id="IPR025447">
    <property type="entry name" value="DUF4192"/>
</dbReference>
<accession>A0ABU9X2G6</accession>
<organism evidence="2 3">
    <name type="scientific">Sinomonas halotolerans</name>
    <dbReference type="NCBI Taxonomy" id="1644133"/>
    <lineage>
        <taxon>Bacteria</taxon>
        <taxon>Bacillati</taxon>
        <taxon>Actinomycetota</taxon>
        <taxon>Actinomycetes</taxon>
        <taxon>Micrococcales</taxon>
        <taxon>Micrococcaceae</taxon>
        <taxon>Sinomonas</taxon>
    </lineage>
</organism>
<gene>
    <name evidence="2" type="ORF">ABCQ75_14065</name>
</gene>
<dbReference type="RefSeq" id="WP_345886139.1">
    <property type="nucleotide sequence ID" value="NZ_JBDFRB010000016.1"/>
</dbReference>
<reference evidence="2 3" key="1">
    <citation type="submission" date="2024-05" db="EMBL/GenBank/DDBJ databases">
        <title>Sinomonas sp. nov., isolated from a waste landfill.</title>
        <authorList>
            <person name="Zhao Y."/>
        </authorList>
    </citation>
    <scope>NUCLEOTIDE SEQUENCE [LARGE SCALE GENOMIC DNA]</scope>
    <source>
        <strain evidence="2 3">CCTCC AB2014300</strain>
    </source>
</reference>
<name>A0ABU9X2G6_9MICC</name>
<dbReference type="Pfam" id="PF13830">
    <property type="entry name" value="DUF4192"/>
    <property type="match status" value="2"/>
</dbReference>
<feature type="region of interest" description="Disordered" evidence="1">
    <location>
        <begin position="358"/>
        <end position="385"/>
    </location>
</feature>
<keyword evidence="3" id="KW-1185">Reference proteome</keyword>
<comment type="caution">
    <text evidence="2">The sequence shown here is derived from an EMBL/GenBank/DDBJ whole genome shotgun (WGS) entry which is preliminary data.</text>
</comment>
<evidence type="ECO:0000256" key="1">
    <source>
        <dbReference type="SAM" id="MobiDB-lite"/>
    </source>
</evidence>
<proteinExistence type="predicted"/>
<feature type="compositionally biased region" description="Gly residues" evidence="1">
    <location>
        <begin position="369"/>
        <end position="381"/>
    </location>
</feature>
<dbReference type="EMBL" id="JBDFRB010000016">
    <property type="protein sequence ID" value="MEN2745649.1"/>
    <property type="molecule type" value="Genomic_DNA"/>
</dbReference>